<gene>
    <name evidence="8" type="ORF">VUQ07_03040</name>
    <name evidence="7" type="ORF">VUQ09_01595</name>
</gene>
<dbReference type="InterPro" id="IPR012001">
    <property type="entry name" value="Thiamin_PyroP_enz_TPP-bd_dom"/>
</dbReference>
<evidence type="ECO:0000256" key="1">
    <source>
        <dbReference type="ARBA" id="ARBA00007812"/>
    </source>
</evidence>
<dbReference type="AlphaFoldDB" id="A0AB74TLJ5"/>
<feature type="domain" description="Thiamine pyrophosphate enzyme TPP-binding" evidence="5">
    <location>
        <begin position="380"/>
        <end position="522"/>
    </location>
</feature>
<dbReference type="Gene3D" id="3.40.50.1220">
    <property type="entry name" value="TPP-binding domain"/>
    <property type="match status" value="1"/>
</dbReference>
<name>A0AB74TLJ5_9LACT</name>
<protein>
    <submittedName>
        <fullName evidence="7">Acetolactate synthase large subunit</fullName>
        <ecNumber evidence="7">2.2.1.6</ecNumber>
    </submittedName>
</protein>
<dbReference type="Gene3D" id="3.40.50.970">
    <property type="match status" value="2"/>
</dbReference>
<dbReference type="InterPro" id="IPR012000">
    <property type="entry name" value="Thiamin_PyroP_enz_cen_dom"/>
</dbReference>
<dbReference type="GO" id="GO:0009099">
    <property type="term" value="P:L-valine biosynthetic process"/>
    <property type="evidence" value="ECO:0007669"/>
    <property type="project" value="TreeGrafter"/>
</dbReference>
<evidence type="ECO:0000313" key="7">
    <source>
        <dbReference type="EMBL" id="XBC48111.1"/>
    </source>
</evidence>
<keyword evidence="2 3" id="KW-0786">Thiamine pyrophosphate</keyword>
<evidence type="ECO:0000259" key="4">
    <source>
        <dbReference type="Pfam" id="PF00205"/>
    </source>
</evidence>
<dbReference type="PANTHER" id="PTHR18968">
    <property type="entry name" value="THIAMINE PYROPHOSPHATE ENZYMES"/>
    <property type="match status" value="1"/>
</dbReference>
<dbReference type="GO" id="GO:0000287">
    <property type="term" value="F:magnesium ion binding"/>
    <property type="evidence" value="ECO:0007669"/>
    <property type="project" value="InterPro"/>
</dbReference>
<dbReference type="RefSeq" id="WP_347298126.1">
    <property type="nucleotide sequence ID" value="NZ_CP142434.1"/>
</dbReference>
<dbReference type="SUPFAM" id="SSF52467">
    <property type="entry name" value="DHS-like NAD/FAD-binding domain"/>
    <property type="match status" value="1"/>
</dbReference>
<dbReference type="Pfam" id="PF02776">
    <property type="entry name" value="TPP_enzyme_N"/>
    <property type="match status" value="1"/>
</dbReference>
<keyword evidence="7" id="KW-0808">Transferase</keyword>
<dbReference type="EMBL" id="CP142436">
    <property type="protein sequence ID" value="XBC52068.1"/>
    <property type="molecule type" value="Genomic_DNA"/>
</dbReference>
<dbReference type="GO" id="GO:0005948">
    <property type="term" value="C:acetolactate synthase complex"/>
    <property type="evidence" value="ECO:0007669"/>
    <property type="project" value="TreeGrafter"/>
</dbReference>
<accession>A0AB74TLJ5</accession>
<evidence type="ECO:0000313" key="8">
    <source>
        <dbReference type="EMBL" id="XBC52068.1"/>
    </source>
</evidence>
<dbReference type="InterPro" id="IPR029061">
    <property type="entry name" value="THDP-binding"/>
</dbReference>
<evidence type="ECO:0000259" key="6">
    <source>
        <dbReference type="Pfam" id="PF02776"/>
    </source>
</evidence>
<dbReference type="InterPro" id="IPR000399">
    <property type="entry name" value="TPP-bd_CS"/>
</dbReference>
<dbReference type="PANTHER" id="PTHR18968:SF129">
    <property type="entry name" value="ACETOLACTATE SYNTHASE"/>
    <property type="match status" value="1"/>
</dbReference>
<dbReference type="GO" id="GO:0009097">
    <property type="term" value="P:isoleucine biosynthetic process"/>
    <property type="evidence" value="ECO:0007669"/>
    <property type="project" value="TreeGrafter"/>
</dbReference>
<dbReference type="EMBL" id="CP142434">
    <property type="protein sequence ID" value="XBC48111.1"/>
    <property type="molecule type" value="Genomic_DNA"/>
</dbReference>
<dbReference type="EC" id="2.2.1.6" evidence="7"/>
<dbReference type="GO" id="GO:0003984">
    <property type="term" value="F:acetolactate synthase activity"/>
    <property type="evidence" value="ECO:0007669"/>
    <property type="project" value="UniProtKB-EC"/>
</dbReference>
<dbReference type="GO" id="GO:0050660">
    <property type="term" value="F:flavin adenine dinucleotide binding"/>
    <property type="evidence" value="ECO:0007669"/>
    <property type="project" value="TreeGrafter"/>
</dbReference>
<dbReference type="CDD" id="cd07035">
    <property type="entry name" value="TPP_PYR_POX_like"/>
    <property type="match status" value="1"/>
</dbReference>
<sequence length="548" mass="59738">MNVAEQIVKTLEVRGVQFVFGLPGEENIALVNALEKSEQIKLVIAHDEQAATFMAEVIGWLSDQPGVAIATLGPGALNMAVAVADAHSHSLPIIAISAQGGVTTLHREEKQVVSLTDVFAPITTFSDYLRAPESVSELVNKAYNEATADRTGASFIAIPAPFEQATLESALPPVIEQPVALMQPTASAIEQAAMIIREATHPLIVAGFGAVRAGIASELTHFARQHQMPVATTYMAKGIIPEDDALSLGVLVFLVDDYLDEELSQFDTVLVVGVDFGELSPARFNPMQDKTLLHIHSYRPETHGHYSLAANLVGKMDQTLETLSKELLDYQARPITLKIKQYLRQELAYGAEATDAPLTPVQIVHATRAVLGETDRALVDTGALKMWMARLFPVDFPNQLMFSNAMSSMAWSLPGTIAAKLLEPDRRVLTVTGDGSFHMNMQELATAMRENIPLTILVWDDGGYELIKWKMEMSLDESAGVSFQNPDFVRIAQAYGGRGHVAMSRNDLERVLRESLDREGIDIIVAPVDYSANLELSNQLADHLESGC</sequence>
<proteinExistence type="inferred from homology"/>
<dbReference type="SUPFAM" id="SSF52518">
    <property type="entry name" value="Thiamin diphosphate-binding fold (THDP-binding)"/>
    <property type="match status" value="2"/>
</dbReference>
<dbReference type="PROSITE" id="PS00187">
    <property type="entry name" value="TPP_ENZYMES"/>
    <property type="match status" value="1"/>
</dbReference>
<dbReference type="InterPro" id="IPR045229">
    <property type="entry name" value="TPP_enz"/>
</dbReference>
<reference evidence="7" key="1">
    <citation type="submission" date="2023-12" db="EMBL/GenBank/DDBJ databases">
        <title>Dolosigranulum savutii sp. nov. isolated from human upper respiratory samples collected in Botswana.</title>
        <authorList>
            <person name="Kelly M.S."/>
        </authorList>
    </citation>
    <scope>NUCLEOTIDE SEQUENCE</scope>
    <source>
        <strain evidence="8">MSK211</strain>
        <strain evidence="7">MSK312</strain>
    </source>
</reference>
<evidence type="ECO:0000259" key="5">
    <source>
        <dbReference type="Pfam" id="PF02775"/>
    </source>
</evidence>
<organism evidence="7">
    <name type="scientific">Dolosigranulum savutiense</name>
    <dbReference type="NCBI Taxonomy" id="3110288"/>
    <lineage>
        <taxon>Bacteria</taxon>
        <taxon>Bacillati</taxon>
        <taxon>Bacillota</taxon>
        <taxon>Bacilli</taxon>
        <taxon>Lactobacillales</taxon>
        <taxon>Carnobacteriaceae</taxon>
        <taxon>Dolosigranulum</taxon>
    </lineage>
</organism>
<evidence type="ECO:0000256" key="3">
    <source>
        <dbReference type="RuleBase" id="RU362132"/>
    </source>
</evidence>
<feature type="domain" description="Thiamine pyrophosphate enzyme central" evidence="4">
    <location>
        <begin position="189"/>
        <end position="323"/>
    </location>
</feature>
<dbReference type="NCBIfam" id="NF006187">
    <property type="entry name" value="PRK08322.1"/>
    <property type="match status" value="1"/>
</dbReference>
<comment type="similarity">
    <text evidence="1 3">Belongs to the TPP enzyme family.</text>
</comment>
<dbReference type="InterPro" id="IPR029035">
    <property type="entry name" value="DHS-like_NAD/FAD-binding_dom"/>
</dbReference>
<evidence type="ECO:0000256" key="2">
    <source>
        <dbReference type="ARBA" id="ARBA00023052"/>
    </source>
</evidence>
<dbReference type="InterPro" id="IPR011766">
    <property type="entry name" value="TPP_enzyme_TPP-bd"/>
</dbReference>
<dbReference type="Pfam" id="PF02775">
    <property type="entry name" value="TPP_enzyme_C"/>
    <property type="match status" value="1"/>
</dbReference>
<dbReference type="Pfam" id="PF00205">
    <property type="entry name" value="TPP_enzyme_M"/>
    <property type="match status" value="1"/>
</dbReference>
<feature type="domain" description="Thiamine pyrophosphate enzyme N-terminal TPP-binding" evidence="6">
    <location>
        <begin position="1"/>
        <end position="111"/>
    </location>
</feature>
<dbReference type="GO" id="GO:0030976">
    <property type="term" value="F:thiamine pyrophosphate binding"/>
    <property type="evidence" value="ECO:0007669"/>
    <property type="project" value="InterPro"/>
</dbReference>